<evidence type="ECO:0000313" key="5">
    <source>
        <dbReference type="Proteomes" id="UP000593573"/>
    </source>
</evidence>
<evidence type="ECO:0000256" key="2">
    <source>
        <dbReference type="ARBA" id="ARBA00023170"/>
    </source>
</evidence>
<dbReference type="AlphaFoldDB" id="A0A7J8UBK4"/>
<name>A0A7J8UBK4_9ROSI</name>
<keyword evidence="3" id="KW-0807">Transducer</keyword>
<proteinExistence type="predicted"/>
<evidence type="ECO:0000313" key="4">
    <source>
        <dbReference type="EMBL" id="MBA0647825.1"/>
    </source>
</evidence>
<dbReference type="PRINTS" id="PR02000">
    <property type="entry name" value="GCR1PLANT"/>
</dbReference>
<keyword evidence="1" id="KW-0297">G-protein coupled receptor</keyword>
<comment type="caution">
    <text evidence="4">The sequence shown here is derived from an EMBL/GenBank/DDBJ whole genome shotgun (WGS) entry which is preliminary data.</text>
</comment>
<dbReference type="OrthoDB" id="10558923at2759"/>
<gene>
    <name evidence="4" type="ORF">Goklo_015640</name>
</gene>
<dbReference type="GO" id="GO:0004930">
    <property type="term" value="F:G protein-coupled receptor activity"/>
    <property type="evidence" value="ECO:0007669"/>
    <property type="project" value="UniProtKB-KW"/>
</dbReference>
<dbReference type="Proteomes" id="UP000593573">
    <property type="component" value="Unassembled WGS sequence"/>
</dbReference>
<protein>
    <submittedName>
        <fullName evidence="4">Uncharacterized protein</fullName>
    </submittedName>
</protein>
<dbReference type="InterPro" id="IPR022340">
    <property type="entry name" value="GPCR_GCR1_put"/>
</dbReference>
<evidence type="ECO:0000256" key="3">
    <source>
        <dbReference type="ARBA" id="ARBA00023224"/>
    </source>
</evidence>
<dbReference type="EMBL" id="JABFAB010000005">
    <property type="protein sequence ID" value="MBA0647825.1"/>
    <property type="molecule type" value="Genomic_DNA"/>
</dbReference>
<reference evidence="4 5" key="1">
    <citation type="journal article" date="2019" name="Genome Biol. Evol.">
        <title>Insights into the evolution of the New World diploid cottons (Gossypium, subgenus Houzingenia) based on genome sequencing.</title>
        <authorList>
            <person name="Grover C.E."/>
            <person name="Arick M.A. 2nd"/>
            <person name="Thrash A."/>
            <person name="Conover J.L."/>
            <person name="Sanders W.S."/>
            <person name="Peterson D.G."/>
            <person name="Frelichowski J.E."/>
            <person name="Scheffler J.A."/>
            <person name="Scheffler B.E."/>
            <person name="Wendel J.F."/>
        </authorList>
    </citation>
    <scope>NUCLEOTIDE SEQUENCE [LARGE SCALE GENOMIC DNA]</scope>
    <source>
        <strain evidence="4">57</strain>
        <tissue evidence="4">Leaf</tissue>
    </source>
</reference>
<keyword evidence="5" id="KW-1185">Reference proteome</keyword>
<sequence>VTSKWDPNFVISNLSDGSAVELGLFNSIAYGLNASVRRAISERLELPNELVAVLGKEFKKPAKPITWSMDKSSSVVLLEIMSPIFSWFMSKGKL</sequence>
<evidence type="ECO:0000256" key="1">
    <source>
        <dbReference type="ARBA" id="ARBA00023040"/>
    </source>
</evidence>
<feature type="non-terminal residue" evidence="4">
    <location>
        <position position="94"/>
    </location>
</feature>
<keyword evidence="2" id="KW-0675">Receptor</keyword>
<organism evidence="4 5">
    <name type="scientific">Gossypium klotzschianum</name>
    <dbReference type="NCBI Taxonomy" id="34286"/>
    <lineage>
        <taxon>Eukaryota</taxon>
        <taxon>Viridiplantae</taxon>
        <taxon>Streptophyta</taxon>
        <taxon>Embryophyta</taxon>
        <taxon>Tracheophyta</taxon>
        <taxon>Spermatophyta</taxon>
        <taxon>Magnoliopsida</taxon>
        <taxon>eudicotyledons</taxon>
        <taxon>Gunneridae</taxon>
        <taxon>Pentapetalae</taxon>
        <taxon>rosids</taxon>
        <taxon>malvids</taxon>
        <taxon>Malvales</taxon>
        <taxon>Malvaceae</taxon>
        <taxon>Malvoideae</taxon>
        <taxon>Gossypium</taxon>
    </lineage>
</organism>
<accession>A0A7J8UBK4</accession>